<protein>
    <recommendedName>
        <fullName evidence="2">histidine kinase</fullName>
        <ecNumber evidence="2">2.7.13.3</ecNumber>
    </recommendedName>
</protein>
<feature type="domain" description="Histidine kinase" evidence="9">
    <location>
        <begin position="204"/>
        <end position="421"/>
    </location>
</feature>
<dbReference type="PRINTS" id="PR00344">
    <property type="entry name" value="BCTRLSENSOR"/>
</dbReference>
<dbReference type="Gene3D" id="1.10.287.130">
    <property type="match status" value="1"/>
</dbReference>
<dbReference type="SUPFAM" id="SSF55874">
    <property type="entry name" value="ATPase domain of HSP90 chaperone/DNA topoisomerase II/histidine kinase"/>
    <property type="match status" value="1"/>
</dbReference>
<organism evidence="10">
    <name type="scientific">bioreactor metagenome</name>
    <dbReference type="NCBI Taxonomy" id="1076179"/>
    <lineage>
        <taxon>unclassified sequences</taxon>
        <taxon>metagenomes</taxon>
        <taxon>ecological metagenomes</taxon>
    </lineage>
</organism>
<dbReference type="InterPro" id="IPR050736">
    <property type="entry name" value="Sensor_HK_Regulatory"/>
</dbReference>
<accession>A0A644U7W3</accession>
<keyword evidence="4 10" id="KW-0808">Transferase</keyword>
<dbReference type="FunFam" id="1.10.287.130:FF:000001">
    <property type="entry name" value="Two-component sensor histidine kinase"/>
    <property type="match status" value="1"/>
</dbReference>
<dbReference type="InterPro" id="IPR003594">
    <property type="entry name" value="HATPase_dom"/>
</dbReference>
<gene>
    <name evidence="10" type="primary">sasA_68</name>
    <name evidence="10" type="ORF">SDC9_20854</name>
</gene>
<keyword evidence="8" id="KW-1133">Transmembrane helix</keyword>
<dbReference type="SMART" id="SM00388">
    <property type="entry name" value="HisKA"/>
    <property type="match status" value="1"/>
</dbReference>
<dbReference type="PANTHER" id="PTHR43711">
    <property type="entry name" value="TWO-COMPONENT HISTIDINE KINASE"/>
    <property type="match status" value="1"/>
</dbReference>
<keyword evidence="6" id="KW-0902">Two-component regulatory system</keyword>
<name>A0A644U7W3_9ZZZZ</name>
<feature type="transmembrane region" description="Helical" evidence="8">
    <location>
        <begin position="161"/>
        <end position="184"/>
    </location>
</feature>
<evidence type="ECO:0000256" key="6">
    <source>
        <dbReference type="ARBA" id="ARBA00023012"/>
    </source>
</evidence>
<evidence type="ECO:0000256" key="2">
    <source>
        <dbReference type="ARBA" id="ARBA00012438"/>
    </source>
</evidence>
<keyword evidence="8" id="KW-0812">Transmembrane</keyword>
<keyword evidence="5 10" id="KW-0418">Kinase</keyword>
<dbReference type="InterPro" id="IPR004358">
    <property type="entry name" value="Sig_transdc_His_kin-like_C"/>
</dbReference>
<dbReference type="Pfam" id="PF02518">
    <property type="entry name" value="HATPase_c"/>
    <property type="match status" value="1"/>
</dbReference>
<dbReference type="Pfam" id="PF00512">
    <property type="entry name" value="HisKA"/>
    <property type="match status" value="1"/>
</dbReference>
<dbReference type="PROSITE" id="PS50109">
    <property type="entry name" value="HIS_KIN"/>
    <property type="match status" value="1"/>
</dbReference>
<dbReference type="InterPro" id="IPR005467">
    <property type="entry name" value="His_kinase_dom"/>
</dbReference>
<evidence type="ECO:0000256" key="7">
    <source>
        <dbReference type="ARBA" id="ARBA00023136"/>
    </source>
</evidence>
<dbReference type="GO" id="GO:0000155">
    <property type="term" value="F:phosphorelay sensor kinase activity"/>
    <property type="evidence" value="ECO:0007669"/>
    <property type="project" value="InterPro"/>
</dbReference>
<evidence type="ECO:0000256" key="4">
    <source>
        <dbReference type="ARBA" id="ARBA00022679"/>
    </source>
</evidence>
<dbReference type="CDD" id="cd00075">
    <property type="entry name" value="HATPase"/>
    <property type="match status" value="1"/>
</dbReference>
<dbReference type="SUPFAM" id="SSF47384">
    <property type="entry name" value="Homodimeric domain of signal transducing histidine kinase"/>
    <property type="match status" value="1"/>
</dbReference>
<comment type="caution">
    <text evidence="10">The sequence shown here is derived from an EMBL/GenBank/DDBJ whole genome shotgun (WGS) entry which is preliminary data.</text>
</comment>
<evidence type="ECO:0000256" key="5">
    <source>
        <dbReference type="ARBA" id="ARBA00022777"/>
    </source>
</evidence>
<evidence type="ECO:0000313" key="10">
    <source>
        <dbReference type="EMBL" id="MPL75035.1"/>
    </source>
</evidence>
<dbReference type="SMART" id="SM00387">
    <property type="entry name" value="HATPase_c"/>
    <property type="match status" value="1"/>
</dbReference>
<dbReference type="EMBL" id="VSSQ01000085">
    <property type="protein sequence ID" value="MPL75035.1"/>
    <property type="molecule type" value="Genomic_DNA"/>
</dbReference>
<dbReference type="EC" id="2.7.13.3" evidence="2"/>
<reference evidence="10" key="1">
    <citation type="submission" date="2019-08" db="EMBL/GenBank/DDBJ databases">
        <authorList>
            <person name="Kucharzyk K."/>
            <person name="Murdoch R.W."/>
            <person name="Higgins S."/>
            <person name="Loffler F."/>
        </authorList>
    </citation>
    <scope>NUCLEOTIDE SEQUENCE</scope>
</reference>
<evidence type="ECO:0000256" key="3">
    <source>
        <dbReference type="ARBA" id="ARBA00022553"/>
    </source>
</evidence>
<dbReference type="CDD" id="cd00082">
    <property type="entry name" value="HisKA"/>
    <property type="match status" value="1"/>
</dbReference>
<feature type="transmembrane region" description="Helical" evidence="8">
    <location>
        <begin position="12"/>
        <end position="32"/>
    </location>
</feature>
<evidence type="ECO:0000256" key="1">
    <source>
        <dbReference type="ARBA" id="ARBA00000085"/>
    </source>
</evidence>
<dbReference type="InterPro" id="IPR036890">
    <property type="entry name" value="HATPase_C_sf"/>
</dbReference>
<dbReference type="AlphaFoldDB" id="A0A644U7W3"/>
<dbReference type="Gene3D" id="3.30.565.10">
    <property type="entry name" value="Histidine kinase-like ATPase, C-terminal domain"/>
    <property type="match status" value="1"/>
</dbReference>
<keyword evidence="3" id="KW-0597">Phosphoprotein</keyword>
<sequence length="432" mass="48134">MFQRTLRHLSATNSLVFLLIFVVFGTVIYGFVSFRLFDKVDEAAFLKASNFKIANGRPAPQGRARFLFDPRIIILLRDSDNTVHSAFPSREVEVERLTEIVAPVRTGEIVTKDFDDHFYRIVDIPYRYDDVTFNTENGLVTITGVIAVSIVDSEMALLHNLLIIIVGGLVIGLLIIILAGYYLARRAMIPIQGAWDKQQEFVADASHELRTPLAVVKSNAELILRHPDHTVEEESIRVTNIIREVRRMTKLVSDLLTLARADASQSELQFGEVSLNELLQTLGEQFAPLAEIEGHTMKVEVVERLELIADRERLYQLLVILTDNAFKYTSPPGTIIISGARQGGNILVTVEDSGQGIAPNDVPRVFDRFYRGDKARTREKGGTGLGLSIAKWIVEKHGGKITVESQQGIGTKFSIVLPAKLATKKVNLTISK</sequence>
<dbReference type="PANTHER" id="PTHR43711:SF1">
    <property type="entry name" value="HISTIDINE KINASE 1"/>
    <property type="match status" value="1"/>
</dbReference>
<keyword evidence="7 8" id="KW-0472">Membrane</keyword>
<dbReference type="InterPro" id="IPR003661">
    <property type="entry name" value="HisK_dim/P_dom"/>
</dbReference>
<evidence type="ECO:0000259" key="9">
    <source>
        <dbReference type="PROSITE" id="PS50109"/>
    </source>
</evidence>
<proteinExistence type="predicted"/>
<dbReference type="InterPro" id="IPR036097">
    <property type="entry name" value="HisK_dim/P_sf"/>
</dbReference>
<comment type="catalytic activity">
    <reaction evidence="1">
        <text>ATP + protein L-histidine = ADP + protein N-phospho-L-histidine.</text>
        <dbReference type="EC" id="2.7.13.3"/>
    </reaction>
</comment>
<dbReference type="FunFam" id="3.30.565.10:FF:000006">
    <property type="entry name" value="Sensor histidine kinase WalK"/>
    <property type="match status" value="1"/>
</dbReference>
<evidence type="ECO:0000256" key="8">
    <source>
        <dbReference type="SAM" id="Phobius"/>
    </source>
</evidence>